<name>A0ABW5NA24_9FLAO</name>
<proteinExistence type="predicted"/>
<reference evidence="3" key="1">
    <citation type="journal article" date="2019" name="Int. J. Syst. Evol. Microbiol.">
        <title>The Global Catalogue of Microorganisms (GCM) 10K type strain sequencing project: providing services to taxonomists for standard genome sequencing and annotation.</title>
        <authorList>
            <consortium name="The Broad Institute Genomics Platform"/>
            <consortium name="The Broad Institute Genome Sequencing Center for Infectious Disease"/>
            <person name="Wu L."/>
            <person name="Ma J."/>
        </authorList>
    </citation>
    <scope>NUCLEOTIDE SEQUENCE [LARGE SCALE GENOMIC DNA]</scope>
    <source>
        <strain evidence="3">KCTC 42423</strain>
    </source>
</reference>
<dbReference type="Proteomes" id="UP001597459">
    <property type="component" value="Unassembled WGS sequence"/>
</dbReference>
<gene>
    <name evidence="2" type="ORF">ACFSTE_09360</name>
</gene>
<sequence length="150" mass="17774">MRPRISTKNIKFYLAQNYGYSNIDNFFKNADVIKNHKHIVIAGIIQSFTGYKLEKGKLVCYNPYTSKNEVLNISNFNHIQSKEDLLKELSMLHTTRMQMLKQSRKRILELSKQKTQDRDQDLKATIKKTESKRLQELQRDSKSKEEELDY</sequence>
<keyword evidence="1" id="KW-0175">Coiled coil</keyword>
<evidence type="ECO:0000313" key="2">
    <source>
        <dbReference type="EMBL" id="MFD2591038.1"/>
    </source>
</evidence>
<evidence type="ECO:0000313" key="3">
    <source>
        <dbReference type="Proteomes" id="UP001597459"/>
    </source>
</evidence>
<dbReference type="RefSeq" id="WP_378253237.1">
    <property type="nucleotide sequence ID" value="NZ_JBHSJV010000001.1"/>
</dbReference>
<organism evidence="2 3">
    <name type="scientific">Aquimarina hainanensis</name>
    <dbReference type="NCBI Taxonomy" id="1578017"/>
    <lineage>
        <taxon>Bacteria</taxon>
        <taxon>Pseudomonadati</taxon>
        <taxon>Bacteroidota</taxon>
        <taxon>Flavobacteriia</taxon>
        <taxon>Flavobacteriales</taxon>
        <taxon>Flavobacteriaceae</taxon>
        <taxon>Aquimarina</taxon>
    </lineage>
</organism>
<evidence type="ECO:0000256" key="1">
    <source>
        <dbReference type="SAM" id="Coils"/>
    </source>
</evidence>
<dbReference type="EMBL" id="JBHULX010000013">
    <property type="protein sequence ID" value="MFD2591038.1"/>
    <property type="molecule type" value="Genomic_DNA"/>
</dbReference>
<accession>A0ABW5NA24</accession>
<keyword evidence="3" id="KW-1185">Reference proteome</keyword>
<feature type="coiled-coil region" evidence="1">
    <location>
        <begin position="112"/>
        <end position="147"/>
    </location>
</feature>
<protein>
    <submittedName>
        <fullName evidence="2">Uncharacterized protein</fullName>
    </submittedName>
</protein>
<comment type="caution">
    <text evidence="2">The sequence shown here is derived from an EMBL/GenBank/DDBJ whole genome shotgun (WGS) entry which is preliminary data.</text>
</comment>